<evidence type="ECO:0000313" key="1">
    <source>
        <dbReference type="EMBL" id="PEC19099.1"/>
    </source>
</evidence>
<reference evidence="1 2" key="1">
    <citation type="submission" date="2017-09" db="EMBL/GenBank/DDBJ databases">
        <title>Large-scale bioinformatics analysis of Bacillus genomes uncovers conserved roles of natural products in bacterial physiology.</title>
        <authorList>
            <consortium name="Agbiome Team Llc"/>
            <person name="Bleich R.M."/>
            <person name="Grubbs K.J."/>
            <person name="Santa Maria K.C."/>
            <person name="Allen S.E."/>
            <person name="Farag S."/>
            <person name="Shank E.A."/>
            <person name="Bowers A."/>
        </authorList>
    </citation>
    <scope>NUCLEOTIDE SEQUENCE [LARGE SCALE GENOMIC DNA]</scope>
    <source>
        <strain evidence="1 2">AFS096845</strain>
    </source>
</reference>
<dbReference type="Proteomes" id="UP000220006">
    <property type="component" value="Unassembled WGS sequence"/>
</dbReference>
<name>A0A2A7HPK0_BACCE</name>
<proteinExistence type="predicted"/>
<dbReference type="EMBL" id="NVLK01000080">
    <property type="protein sequence ID" value="PEC19099.1"/>
    <property type="molecule type" value="Genomic_DNA"/>
</dbReference>
<organism evidence="1 2">
    <name type="scientific">Bacillus cereus</name>
    <dbReference type="NCBI Taxonomy" id="1396"/>
    <lineage>
        <taxon>Bacteria</taxon>
        <taxon>Bacillati</taxon>
        <taxon>Bacillota</taxon>
        <taxon>Bacilli</taxon>
        <taxon>Bacillales</taxon>
        <taxon>Bacillaceae</taxon>
        <taxon>Bacillus</taxon>
        <taxon>Bacillus cereus group</taxon>
    </lineage>
</organism>
<evidence type="ECO:0000313" key="2">
    <source>
        <dbReference type="Proteomes" id="UP000220006"/>
    </source>
</evidence>
<protein>
    <submittedName>
        <fullName evidence="1">Uncharacterized protein</fullName>
    </submittedName>
</protein>
<accession>A0A2A7HPK0</accession>
<gene>
    <name evidence="1" type="ORF">COM96_26925</name>
</gene>
<dbReference type="AlphaFoldDB" id="A0A2A7HPK0"/>
<comment type="caution">
    <text evidence="1">The sequence shown here is derived from an EMBL/GenBank/DDBJ whole genome shotgun (WGS) entry which is preliminary data.</text>
</comment>
<sequence length="78" mass="9380">MFGFFNYKISYKSYRNYFWYPNSFILWMRAWGNAYRRGQKVLVNKIVNQYKGAIKLVHTDATNLKIMKSSMNKLIALK</sequence>